<evidence type="ECO:0008006" key="3">
    <source>
        <dbReference type="Google" id="ProtNLM"/>
    </source>
</evidence>
<dbReference type="Proteomes" id="UP000254343">
    <property type="component" value="Unassembled WGS sequence"/>
</dbReference>
<evidence type="ECO:0000313" key="2">
    <source>
        <dbReference type="Proteomes" id="UP000254343"/>
    </source>
</evidence>
<name>A0A380W845_AFIFE</name>
<dbReference type="OrthoDB" id="7677847at2"/>
<accession>A0A380W845</accession>
<dbReference type="AlphaFoldDB" id="A0A380W845"/>
<reference evidence="1 2" key="1">
    <citation type="submission" date="2018-06" db="EMBL/GenBank/DDBJ databases">
        <authorList>
            <consortium name="Pathogen Informatics"/>
            <person name="Doyle S."/>
        </authorList>
    </citation>
    <scope>NUCLEOTIDE SEQUENCE [LARGE SCALE GENOMIC DNA]</scope>
    <source>
        <strain evidence="1 2">NCTC12722</strain>
    </source>
</reference>
<proteinExistence type="predicted"/>
<dbReference type="EMBL" id="UIGB01000001">
    <property type="protein sequence ID" value="SUU84325.1"/>
    <property type="molecule type" value="Genomic_DNA"/>
</dbReference>
<gene>
    <name evidence="1" type="ORF">NCTC12722_01512</name>
</gene>
<organism evidence="1 2">
    <name type="scientific">Afipia felis</name>
    <name type="common">Cat scratch disease bacillus</name>
    <dbReference type="NCBI Taxonomy" id="1035"/>
    <lineage>
        <taxon>Bacteria</taxon>
        <taxon>Pseudomonadati</taxon>
        <taxon>Pseudomonadota</taxon>
        <taxon>Alphaproteobacteria</taxon>
        <taxon>Hyphomicrobiales</taxon>
        <taxon>Nitrobacteraceae</taxon>
        <taxon>Afipia</taxon>
    </lineage>
</organism>
<evidence type="ECO:0000313" key="1">
    <source>
        <dbReference type="EMBL" id="SUU84325.1"/>
    </source>
</evidence>
<sequence length="163" mass="17883">MNTMSSQHNAPAPIVPASTPADARRLADGLMSIMASLLDIVEQETELVRAGKVREAIALEDRKGEASRNYMRAVSEIKHSAPYLKRSTPELLATLHRHHDTFRAMLQVNLTVLATAHAVSEGIIRGVNGEIQRRRNPQGYTAAGQRAAPNHRYSAPLTLSRSL</sequence>
<dbReference type="RefSeq" id="WP_002715151.1">
    <property type="nucleotide sequence ID" value="NZ_UFSI01000001.1"/>
</dbReference>
<protein>
    <recommendedName>
        <fullName evidence="3">FlgN protein</fullName>
    </recommendedName>
</protein>